<sequence length="231" mass="24419">MAGYRERQARLAGAVVWARTGVAEDELPVLPDGCMDLIWTEGRLVVAGPDTAAHHPDPGGTEFAGFRFAPGTAPAVLGVPAAEVRDRRVDLAELWPSARVRALVGALDEAADRPAALEAAVLRRAAERPAPDPALGRVVAALDAGRPVRYVAEHAGWTARTLHRRSLAAFGYGPKTLARVLRLQRGLARARAGVPLAEAAAGAGYADQAHFTREVRELTGLTPGGLLRDAR</sequence>
<dbReference type="InterPro" id="IPR018062">
    <property type="entry name" value="HTH_AraC-typ_CS"/>
</dbReference>
<comment type="caution">
    <text evidence="5">The sequence shown here is derived from an EMBL/GenBank/DDBJ whole genome shotgun (WGS) entry which is preliminary data.</text>
</comment>
<gene>
    <name evidence="5" type="ORF">ACFO0B_06820</name>
</gene>
<dbReference type="PANTHER" id="PTHR46796">
    <property type="entry name" value="HTH-TYPE TRANSCRIPTIONAL ACTIVATOR RHAS-RELATED"/>
    <property type="match status" value="1"/>
</dbReference>
<proteinExistence type="predicted"/>
<feature type="domain" description="HTH araC/xylS-type" evidence="4">
    <location>
        <begin position="132"/>
        <end position="229"/>
    </location>
</feature>
<dbReference type="Pfam" id="PF20240">
    <property type="entry name" value="DUF6597"/>
    <property type="match status" value="1"/>
</dbReference>
<dbReference type="PROSITE" id="PS01124">
    <property type="entry name" value="HTH_ARAC_FAMILY_2"/>
    <property type="match status" value="1"/>
</dbReference>
<evidence type="ECO:0000313" key="6">
    <source>
        <dbReference type="Proteomes" id="UP001595696"/>
    </source>
</evidence>
<evidence type="ECO:0000256" key="3">
    <source>
        <dbReference type="ARBA" id="ARBA00023163"/>
    </source>
</evidence>
<evidence type="ECO:0000256" key="2">
    <source>
        <dbReference type="ARBA" id="ARBA00023125"/>
    </source>
</evidence>
<name>A0ABV8DPZ5_9NOCA</name>
<dbReference type="InterPro" id="IPR018060">
    <property type="entry name" value="HTH_AraC"/>
</dbReference>
<dbReference type="Proteomes" id="UP001595696">
    <property type="component" value="Unassembled WGS sequence"/>
</dbReference>
<protein>
    <submittedName>
        <fullName evidence="5">Helix-turn-helix domain-containing protein</fullName>
    </submittedName>
</protein>
<dbReference type="Gene3D" id="1.10.10.60">
    <property type="entry name" value="Homeodomain-like"/>
    <property type="match status" value="1"/>
</dbReference>
<dbReference type="PROSITE" id="PS00041">
    <property type="entry name" value="HTH_ARAC_FAMILY_1"/>
    <property type="match status" value="1"/>
</dbReference>
<organism evidence="5 6">
    <name type="scientific">Nocardia jiangsuensis</name>
    <dbReference type="NCBI Taxonomy" id="1691563"/>
    <lineage>
        <taxon>Bacteria</taxon>
        <taxon>Bacillati</taxon>
        <taxon>Actinomycetota</taxon>
        <taxon>Actinomycetes</taxon>
        <taxon>Mycobacteriales</taxon>
        <taxon>Nocardiaceae</taxon>
        <taxon>Nocardia</taxon>
    </lineage>
</organism>
<keyword evidence="2" id="KW-0238">DNA-binding</keyword>
<dbReference type="SMART" id="SM00342">
    <property type="entry name" value="HTH_ARAC"/>
    <property type="match status" value="1"/>
</dbReference>
<reference evidence="6" key="1">
    <citation type="journal article" date="2019" name="Int. J. Syst. Evol. Microbiol.">
        <title>The Global Catalogue of Microorganisms (GCM) 10K type strain sequencing project: providing services to taxonomists for standard genome sequencing and annotation.</title>
        <authorList>
            <consortium name="The Broad Institute Genomics Platform"/>
            <consortium name="The Broad Institute Genome Sequencing Center for Infectious Disease"/>
            <person name="Wu L."/>
            <person name="Ma J."/>
        </authorList>
    </citation>
    <scope>NUCLEOTIDE SEQUENCE [LARGE SCALE GENOMIC DNA]</scope>
    <source>
        <strain evidence="6">CGMCC 4.7330</strain>
    </source>
</reference>
<dbReference type="RefSeq" id="WP_378611453.1">
    <property type="nucleotide sequence ID" value="NZ_JBHSAX010000006.1"/>
</dbReference>
<evidence type="ECO:0000256" key="1">
    <source>
        <dbReference type="ARBA" id="ARBA00023015"/>
    </source>
</evidence>
<dbReference type="EMBL" id="JBHSAX010000006">
    <property type="protein sequence ID" value="MFC3961697.1"/>
    <property type="molecule type" value="Genomic_DNA"/>
</dbReference>
<keyword evidence="1" id="KW-0805">Transcription regulation</keyword>
<keyword evidence="3" id="KW-0804">Transcription</keyword>
<accession>A0ABV8DPZ5</accession>
<dbReference type="InterPro" id="IPR046532">
    <property type="entry name" value="DUF6597"/>
</dbReference>
<dbReference type="Pfam" id="PF12833">
    <property type="entry name" value="HTH_18"/>
    <property type="match status" value="1"/>
</dbReference>
<keyword evidence="6" id="KW-1185">Reference proteome</keyword>
<dbReference type="PANTHER" id="PTHR46796:SF15">
    <property type="entry name" value="BLL1074 PROTEIN"/>
    <property type="match status" value="1"/>
</dbReference>
<evidence type="ECO:0000313" key="5">
    <source>
        <dbReference type="EMBL" id="MFC3961697.1"/>
    </source>
</evidence>
<evidence type="ECO:0000259" key="4">
    <source>
        <dbReference type="PROSITE" id="PS01124"/>
    </source>
</evidence>
<dbReference type="InterPro" id="IPR050204">
    <property type="entry name" value="AraC_XylS_family_regulators"/>
</dbReference>